<comment type="caution">
    <text evidence="2">The sequence shown here is derived from an EMBL/GenBank/DDBJ whole genome shotgun (WGS) entry which is preliminary data.</text>
</comment>
<organism evidence="2 3">
    <name type="scientific">Aromia moschata</name>
    <dbReference type="NCBI Taxonomy" id="1265417"/>
    <lineage>
        <taxon>Eukaryota</taxon>
        <taxon>Metazoa</taxon>
        <taxon>Ecdysozoa</taxon>
        <taxon>Arthropoda</taxon>
        <taxon>Hexapoda</taxon>
        <taxon>Insecta</taxon>
        <taxon>Pterygota</taxon>
        <taxon>Neoptera</taxon>
        <taxon>Endopterygota</taxon>
        <taxon>Coleoptera</taxon>
        <taxon>Polyphaga</taxon>
        <taxon>Cucujiformia</taxon>
        <taxon>Chrysomeloidea</taxon>
        <taxon>Cerambycidae</taxon>
        <taxon>Cerambycinae</taxon>
        <taxon>Callichromatini</taxon>
        <taxon>Aromia</taxon>
    </lineage>
</organism>
<accession>A0AAV8ZG24</accession>
<feature type="region of interest" description="Disordered" evidence="1">
    <location>
        <begin position="29"/>
        <end position="54"/>
    </location>
</feature>
<evidence type="ECO:0000313" key="3">
    <source>
        <dbReference type="Proteomes" id="UP001162162"/>
    </source>
</evidence>
<keyword evidence="3" id="KW-1185">Reference proteome</keyword>
<sequence length="324" mass="37496">MIELENSDSPIACTQEGSNNVDVVWDWNSPQAKQPKRSHRRITQSPKIPLRKHPSNNQIQNFEKIREELQSLKEAIAIPDNEECLVLSPLQEQEYKNLKCLDEDIIPLPNTSPLLDTDDLFDDSVDEQLLLCTQRVEEDLSNLKQINNNVPCVISNKESHLTDQGGVYTNSEEIVTTVFDESVAKDTTKKRHIFTRTKLDQQKGPTQTTGKVEFYRTQSFESTLEHSKEIIPQIKLDEIKRKRQEALAKLESKRKQEGNDSEYSLPSKCSPQEIEQKRLQALATREAKRQQEIIERKRQEALKRLELRRQKNAKIVKSSLTKRL</sequence>
<dbReference type="AlphaFoldDB" id="A0AAV8ZG24"/>
<dbReference type="EMBL" id="JAPWTK010000001">
    <property type="protein sequence ID" value="KAJ8963305.1"/>
    <property type="molecule type" value="Genomic_DNA"/>
</dbReference>
<evidence type="ECO:0000313" key="2">
    <source>
        <dbReference type="EMBL" id="KAJ8963305.1"/>
    </source>
</evidence>
<reference evidence="2" key="1">
    <citation type="journal article" date="2023" name="Insect Mol. Biol.">
        <title>Genome sequencing provides insights into the evolution of gene families encoding plant cell wall-degrading enzymes in longhorned beetles.</title>
        <authorList>
            <person name="Shin N.R."/>
            <person name="Okamura Y."/>
            <person name="Kirsch R."/>
            <person name="Pauchet Y."/>
        </authorList>
    </citation>
    <scope>NUCLEOTIDE SEQUENCE</scope>
    <source>
        <strain evidence="2">AMC_N1</strain>
    </source>
</reference>
<gene>
    <name evidence="2" type="ORF">NQ318_018774</name>
</gene>
<dbReference type="Proteomes" id="UP001162162">
    <property type="component" value="Unassembled WGS sequence"/>
</dbReference>
<proteinExistence type="predicted"/>
<feature type="region of interest" description="Disordered" evidence="1">
    <location>
        <begin position="250"/>
        <end position="270"/>
    </location>
</feature>
<feature type="compositionally biased region" description="Polar residues" evidence="1">
    <location>
        <begin position="261"/>
        <end position="270"/>
    </location>
</feature>
<protein>
    <submittedName>
        <fullName evidence="2">Uncharacterized protein</fullName>
    </submittedName>
</protein>
<name>A0AAV8ZG24_9CUCU</name>
<evidence type="ECO:0000256" key="1">
    <source>
        <dbReference type="SAM" id="MobiDB-lite"/>
    </source>
</evidence>